<name>A0A975TWX8_9RHOB</name>
<dbReference type="Proteomes" id="UP000693972">
    <property type="component" value="Unassembled WGS sequence"/>
</dbReference>
<dbReference type="AlphaFoldDB" id="A0A975TWX8"/>
<proteinExistence type="predicted"/>
<protein>
    <submittedName>
        <fullName evidence="2">Uncharacterized protein</fullName>
    </submittedName>
</protein>
<keyword evidence="1" id="KW-0812">Transmembrane</keyword>
<evidence type="ECO:0000313" key="3">
    <source>
        <dbReference type="Proteomes" id="UP000693972"/>
    </source>
</evidence>
<evidence type="ECO:0000313" key="2">
    <source>
        <dbReference type="EMBL" id="QXL88780.1"/>
    </source>
</evidence>
<feature type="transmembrane region" description="Helical" evidence="1">
    <location>
        <begin position="12"/>
        <end position="31"/>
    </location>
</feature>
<keyword evidence="1" id="KW-1133">Transmembrane helix</keyword>
<evidence type="ECO:0000256" key="1">
    <source>
        <dbReference type="SAM" id="Phobius"/>
    </source>
</evidence>
<accession>A0A975TWX8</accession>
<dbReference type="EMBL" id="JAIMBW010000001">
    <property type="protein sequence ID" value="MBY4892016.1"/>
    <property type="molecule type" value="Genomic_DNA"/>
</dbReference>
<dbReference type="RefSeq" id="WP_257891847.1">
    <property type="nucleotide sequence ID" value="NZ_JAIMBW010000001.1"/>
</dbReference>
<gene>
    <name evidence="2" type="ORF">KUL25_04485</name>
</gene>
<keyword evidence="1" id="KW-0472">Membrane</keyword>
<reference evidence="2 3" key="1">
    <citation type="submission" date="2021-07" db="EMBL/GenBank/DDBJ databases">
        <title>Karlodiniumbacter phycospheric gen. nov., sp. nov., a phycosphere bacterium isolated from karlodinium veneficum.</title>
        <authorList>
            <person name="Peng Y."/>
            <person name="Jiang L."/>
            <person name="Lee J."/>
        </authorList>
    </citation>
    <scope>NUCLEOTIDE SEQUENCE</scope>
    <source>
        <strain evidence="2 3">N5</strain>
    </source>
</reference>
<sequence length="45" mass="4955">MKAPFGPADLISQWLIAMAVVGVLALIWTWVQDPVRARGFTVSEI</sequence>
<dbReference type="EMBL" id="CP078073">
    <property type="protein sequence ID" value="QXL88780.1"/>
    <property type="molecule type" value="Genomic_DNA"/>
</dbReference>
<organism evidence="2">
    <name type="scientific">Gymnodinialimonas phycosphaerae</name>
    <dbReference type="NCBI Taxonomy" id="2841589"/>
    <lineage>
        <taxon>Bacteria</taxon>
        <taxon>Pseudomonadati</taxon>
        <taxon>Pseudomonadota</taxon>
        <taxon>Alphaproteobacteria</taxon>
        <taxon>Rhodobacterales</taxon>
        <taxon>Paracoccaceae</taxon>
        <taxon>Gymnodinialimonas</taxon>
    </lineage>
</organism>
<keyword evidence="3" id="KW-1185">Reference proteome</keyword>